<keyword evidence="3" id="KW-1185">Reference proteome</keyword>
<feature type="compositionally biased region" description="Low complexity" evidence="1">
    <location>
        <begin position="26"/>
        <end position="35"/>
    </location>
</feature>
<organism evidence="2 3">
    <name type="scientific">Sclerotinia nivalis</name>
    <dbReference type="NCBI Taxonomy" id="352851"/>
    <lineage>
        <taxon>Eukaryota</taxon>
        <taxon>Fungi</taxon>
        <taxon>Dikarya</taxon>
        <taxon>Ascomycota</taxon>
        <taxon>Pezizomycotina</taxon>
        <taxon>Leotiomycetes</taxon>
        <taxon>Helotiales</taxon>
        <taxon>Sclerotiniaceae</taxon>
        <taxon>Sclerotinia</taxon>
    </lineage>
</organism>
<dbReference type="PANTHER" id="PTHR33481:SF1">
    <property type="entry name" value="ENDONUCLEASE_EXONUCLEASE_PHOSPHATASE DOMAIN-CONTAINING PROTEIN-RELATED"/>
    <property type="match status" value="1"/>
</dbReference>
<accession>A0A9X0DLK4</accession>
<sequence length="493" mass="54972">MDSPMEGSLGSSPEPTPPRVIVMLGSPTSSPSTIDPIPPSRNPFTIQRSPNLLSPTPAQSFNSQNQLDILSSDDPFRSPDRSIPFKINNKRRRQSINSGIRQFSQSGSNSTKPKEAIQKARDLLILAASLEKETEEQSKILDLIEIFREYLEKGKLTRASNIITSQISHLEKATKRIENQANHLSNLPNQSITPSTNASPINKASYATVTKSVGEWKVVSKGNFTKQKPVEQKNDVPSKRLILINPLLHQPNSFIPLHTRNKINEAFKKAGINGPVISAITTTRSNNIILTTNSPFNAQFLIEKKEVWNRILESERLQIDKPWHKVIIHKIPIKEFSGPKGMDLIKDEIKTFNSGLIIMGTPYWLTNASKRATQQEGAIVIAFATQKEAELAIRKRLYIAGISVRVERFYPSTPSFQCNKCQGFGYNESYCKKPPACGLCSNNHATAGHFCLICQAKGKFCQHLVIKCANCKGEYKASSKVCEIYQTTVRKSN</sequence>
<dbReference type="AlphaFoldDB" id="A0A9X0DLK4"/>
<comment type="caution">
    <text evidence="2">The sequence shown here is derived from an EMBL/GenBank/DDBJ whole genome shotgun (WGS) entry which is preliminary data.</text>
</comment>
<dbReference type="OrthoDB" id="3558767at2759"/>
<name>A0A9X0DLK4_9HELO</name>
<proteinExistence type="predicted"/>
<dbReference type="EMBL" id="JAPEIS010000004">
    <property type="protein sequence ID" value="KAJ8067519.1"/>
    <property type="molecule type" value="Genomic_DNA"/>
</dbReference>
<protein>
    <submittedName>
        <fullName evidence="2">Uncharacterized protein</fullName>
    </submittedName>
</protein>
<dbReference type="Proteomes" id="UP001152300">
    <property type="component" value="Unassembled WGS sequence"/>
</dbReference>
<gene>
    <name evidence="2" type="ORF">OCU04_004862</name>
</gene>
<feature type="compositionally biased region" description="Polar residues" evidence="1">
    <location>
        <begin position="42"/>
        <end position="61"/>
    </location>
</feature>
<feature type="region of interest" description="Disordered" evidence="1">
    <location>
        <begin position="1"/>
        <end position="61"/>
    </location>
</feature>
<reference evidence="2" key="1">
    <citation type="submission" date="2022-11" db="EMBL/GenBank/DDBJ databases">
        <title>Genome Resource of Sclerotinia nivalis Strain SnTB1, a Plant Pathogen Isolated from American Ginseng.</title>
        <authorList>
            <person name="Fan S."/>
        </authorList>
    </citation>
    <scope>NUCLEOTIDE SEQUENCE</scope>
    <source>
        <strain evidence="2">SnTB1</strain>
    </source>
</reference>
<evidence type="ECO:0000313" key="3">
    <source>
        <dbReference type="Proteomes" id="UP001152300"/>
    </source>
</evidence>
<evidence type="ECO:0000256" key="1">
    <source>
        <dbReference type="SAM" id="MobiDB-lite"/>
    </source>
</evidence>
<evidence type="ECO:0000313" key="2">
    <source>
        <dbReference type="EMBL" id="KAJ8067519.1"/>
    </source>
</evidence>
<dbReference type="PANTHER" id="PTHR33481">
    <property type="entry name" value="REVERSE TRANSCRIPTASE"/>
    <property type="match status" value="1"/>
</dbReference>